<reference evidence="1" key="1">
    <citation type="submission" date="2018-02" db="EMBL/GenBank/DDBJ databases">
        <title>Rhizophora mucronata_Transcriptome.</title>
        <authorList>
            <person name="Meera S.P."/>
            <person name="Sreeshan A."/>
            <person name="Augustine A."/>
        </authorList>
    </citation>
    <scope>NUCLEOTIDE SEQUENCE</scope>
    <source>
        <tissue evidence="1">Leaf</tissue>
    </source>
</reference>
<organism evidence="1">
    <name type="scientific">Rhizophora mucronata</name>
    <name type="common">Asiatic mangrove</name>
    <dbReference type="NCBI Taxonomy" id="61149"/>
    <lineage>
        <taxon>Eukaryota</taxon>
        <taxon>Viridiplantae</taxon>
        <taxon>Streptophyta</taxon>
        <taxon>Embryophyta</taxon>
        <taxon>Tracheophyta</taxon>
        <taxon>Spermatophyta</taxon>
        <taxon>Magnoliopsida</taxon>
        <taxon>eudicotyledons</taxon>
        <taxon>Gunneridae</taxon>
        <taxon>Pentapetalae</taxon>
        <taxon>rosids</taxon>
        <taxon>fabids</taxon>
        <taxon>Malpighiales</taxon>
        <taxon>Rhizophoraceae</taxon>
        <taxon>Rhizophora</taxon>
    </lineage>
</organism>
<proteinExistence type="predicted"/>
<protein>
    <submittedName>
        <fullName evidence="1">Uncharacterized protein</fullName>
    </submittedName>
</protein>
<name>A0A2P2P8V9_RHIMU</name>
<accession>A0A2P2P8V9</accession>
<dbReference type="EMBL" id="GGEC01070567">
    <property type="protein sequence ID" value="MBX51051.1"/>
    <property type="molecule type" value="Transcribed_RNA"/>
</dbReference>
<dbReference type="AlphaFoldDB" id="A0A2P2P8V9"/>
<sequence length="40" mass="4365">MPFMHVGALCGSPTVIELSDLSYNGVSHGVNMKELNRGFR</sequence>
<evidence type="ECO:0000313" key="1">
    <source>
        <dbReference type="EMBL" id="MBX51051.1"/>
    </source>
</evidence>